<reference evidence="4" key="1">
    <citation type="journal article" date="2023" name="Science">
        <title>Genome structures resolve the early diversification of teleost fishes.</title>
        <authorList>
            <person name="Parey E."/>
            <person name="Louis A."/>
            <person name="Montfort J."/>
            <person name="Bouchez O."/>
            <person name="Roques C."/>
            <person name="Iampietro C."/>
            <person name="Lluch J."/>
            <person name="Castinel A."/>
            <person name="Donnadieu C."/>
            <person name="Desvignes T."/>
            <person name="Floi Bucao C."/>
            <person name="Jouanno E."/>
            <person name="Wen M."/>
            <person name="Mejri S."/>
            <person name="Dirks R."/>
            <person name="Jansen H."/>
            <person name="Henkel C."/>
            <person name="Chen W.J."/>
            <person name="Zahm M."/>
            <person name="Cabau C."/>
            <person name="Klopp C."/>
            <person name="Thompson A.W."/>
            <person name="Robinson-Rechavi M."/>
            <person name="Braasch I."/>
            <person name="Lecointre G."/>
            <person name="Bobe J."/>
            <person name="Postlethwait J.H."/>
            <person name="Berthelot C."/>
            <person name="Roest Crollius H."/>
            <person name="Guiguen Y."/>
        </authorList>
    </citation>
    <scope>NUCLEOTIDE SEQUENCE</scope>
    <source>
        <strain evidence="4">NC1722</strain>
    </source>
</reference>
<accession>A0AAD7WT59</accession>
<evidence type="ECO:0000313" key="5">
    <source>
        <dbReference type="Proteomes" id="UP001221898"/>
    </source>
</evidence>
<keyword evidence="2" id="KW-0576">Peroxisome</keyword>
<protein>
    <recommendedName>
        <fullName evidence="6">Peroxisomal membrane protein 11C</fullName>
    </recommendedName>
</protein>
<dbReference type="AlphaFoldDB" id="A0AAD7WT59"/>
<dbReference type="PANTHER" id="PTHR20990:SF1">
    <property type="entry name" value="PEROXISOMAL MEMBRANE PROTEIN 11C"/>
    <property type="match status" value="1"/>
</dbReference>
<organism evidence="4 5">
    <name type="scientific">Aldrovandia affinis</name>
    <dbReference type="NCBI Taxonomy" id="143900"/>
    <lineage>
        <taxon>Eukaryota</taxon>
        <taxon>Metazoa</taxon>
        <taxon>Chordata</taxon>
        <taxon>Craniata</taxon>
        <taxon>Vertebrata</taxon>
        <taxon>Euteleostomi</taxon>
        <taxon>Actinopterygii</taxon>
        <taxon>Neopterygii</taxon>
        <taxon>Teleostei</taxon>
        <taxon>Notacanthiformes</taxon>
        <taxon>Halosauridae</taxon>
        <taxon>Aldrovandia</taxon>
    </lineage>
</organism>
<sequence length="253" mass="28306">MDDSVDKLVNVLESYRGRDKVMRTLCYGCKLVGGVLSQKATESPEIGKGLLLFSAQLSHCRTVLRLFDDLCMFAYSRSYGLGGTEADAGLRWMSVLTNVADQLYYPCEHIAWAADAQLIRVKSDKWWTLSTSLWGVSLLLGILRSVRVILLLKRRGRKSERTRQMDVLFTSSGFGSDSSEARVNRSSEVRHQVRVEVLSILSSMVDLSNAIHWMPPGFLWAGRFPDWLVGLLGTTSSLIGIYKMNSRDEGATD</sequence>
<dbReference type="PANTHER" id="PTHR20990">
    <property type="entry name" value="PEROXISOMAL BIOGENESIS FACTOR 11"/>
    <property type="match status" value="1"/>
</dbReference>
<dbReference type="InterPro" id="IPR008733">
    <property type="entry name" value="PEX11"/>
</dbReference>
<keyword evidence="1" id="KW-0472">Membrane</keyword>
<evidence type="ECO:0000256" key="3">
    <source>
        <dbReference type="ARBA" id="ARBA00046271"/>
    </source>
</evidence>
<dbReference type="GO" id="GO:0005778">
    <property type="term" value="C:peroxisomal membrane"/>
    <property type="evidence" value="ECO:0007669"/>
    <property type="project" value="UniProtKB-SubCell"/>
</dbReference>
<proteinExistence type="predicted"/>
<evidence type="ECO:0000256" key="1">
    <source>
        <dbReference type="ARBA" id="ARBA00023136"/>
    </source>
</evidence>
<dbReference type="Proteomes" id="UP001221898">
    <property type="component" value="Unassembled WGS sequence"/>
</dbReference>
<dbReference type="GO" id="GO:0016559">
    <property type="term" value="P:peroxisome fission"/>
    <property type="evidence" value="ECO:0007669"/>
    <property type="project" value="InterPro"/>
</dbReference>
<evidence type="ECO:0000256" key="2">
    <source>
        <dbReference type="ARBA" id="ARBA00023140"/>
    </source>
</evidence>
<dbReference type="Pfam" id="PF05648">
    <property type="entry name" value="PEX11"/>
    <property type="match status" value="1"/>
</dbReference>
<dbReference type="InterPro" id="IPR026510">
    <property type="entry name" value="PEX11C_met"/>
</dbReference>
<gene>
    <name evidence="4" type="ORF">AAFF_G00257560</name>
</gene>
<comment type="subcellular location">
    <subcellularLocation>
        <location evidence="3">Peroxisome membrane</location>
    </subcellularLocation>
</comment>
<evidence type="ECO:0000313" key="4">
    <source>
        <dbReference type="EMBL" id="KAJ8408342.1"/>
    </source>
</evidence>
<dbReference type="EMBL" id="JAINUG010000035">
    <property type="protein sequence ID" value="KAJ8408342.1"/>
    <property type="molecule type" value="Genomic_DNA"/>
</dbReference>
<name>A0AAD7WT59_9TELE</name>
<comment type="caution">
    <text evidence="4">The sequence shown here is derived from an EMBL/GenBank/DDBJ whole genome shotgun (WGS) entry which is preliminary data.</text>
</comment>
<keyword evidence="5" id="KW-1185">Reference proteome</keyword>
<evidence type="ECO:0008006" key="6">
    <source>
        <dbReference type="Google" id="ProtNLM"/>
    </source>
</evidence>